<dbReference type="PANTHER" id="PTHR37291:SF1">
    <property type="entry name" value="TYPE IV METHYL-DIRECTED RESTRICTION ENZYME ECOKMCRB SUBUNIT"/>
    <property type="match status" value="1"/>
</dbReference>
<feature type="domain" description="ATPase dynein-related AAA" evidence="1">
    <location>
        <begin position="589"/>
        <end position="668"/>
    </location>
</feature>
<reference evidence="2" key="1">
    <citation type="submission" date="2020-01" db="EMBL/GenBank/DDBJ databases">
        <authorList>
            <person name="Meier V. D."/>
            <person name="Meier V D."/>
        </authorList>
    </citation>
    <scope>NUCLEOTIDE SEQUENCE</scope>
    <source>
        <strain evidence="2">HLG_WM_MAG_01</strain>
    </source>
</reference>
<dbReference type="Gene3D" id="3.40.50.300">
    <property type="entry name" value="P-loop containing nucleotide triphosphate hydrolases"/>
    <property type="match status" value="1"/>
</dbReference>
<dbReference type="GO" id="GO:0016887">
    <property type="term" value="F:ATP hydrolysis activity"/>
    <property type="evidence" value="ECO:0007669"/>
    <property type="project" value="InterPro"/>
</dbReference>
<dbReference type="Pfam" id="PF07728">
    <property type="entry name" value="AAA_5"/>
    <property type="match status" value="1"/>
</dbReference>
<dbReference type="SUPFAM" id="SSF52540">
    <property type="entry name" value="P-loop containing nucleoside triphosphate hydrolases"/>
    <property type="match status" value="1"/>
</dbReference>
<dbReference type="AlphaFoldDB" id="A0A6S6U3G4"/>
<evidence type="ECO:0000313" key="2">
    <source>
        <dbReference type="EMBL" id="CAA6824837.1"/>
    </source>
</evidence>
<name>A0A6S6U3G4_9BACT</name>
<evidence type="ECO:0000259" key="1">
    <source>
        <dbReference type="Pfam" id="PF07728"/>
    </source>
</evidence>
<organism evidence="2">
    <name type="scientific">uncultured Sulfurovum sp</name>
    <dbReference type="NCBI Taxonomy" id="269237"/>
    <lineage>
        <taxon>Bacteria</taxon>
        <taxon>Pseudomonadati</taxon>
        <taxon>Campylobacterota</taxon>
        <taxon>Epsilonproteobacteria</taxon>
        <taxon>Campylobacterales</taxon>
        <taxon>Sulfurovaceae</taxon>
        <taxon>Sulfurovum</taxon>
        <taxon>environmental samples</taxon>
    </lineage>
</organism>
<sequence length="808" mass="93447">MKNELHQKVYNFLEAYRAKNPNFLYIQRATNKKERLTKGFWFQGQEKYASVGLYDKNGGMNMTKSFCLVFYPNDKGGIGVVLEIILKGEKDQAVLDFYKKAIELTPGTEPVNKQKLKYKKYLSDGDGLGAARVFLDTYRTKLNDLAKQEGVSHIFISRAKFEKLHKRARAYMVEHIWLEKEKLFKVSMGTFNQKEVEECIQGKRIIVHGETKAKGISSITQDELFSEGMEIGDYFYLTHSNGEGALKLIGRITSEAKLTDYNGEGEHGWLERTFELVKEAQSTIKYSGENKRWAPSNFSTCIEIKELDIANRELFEPFFLTRFKRKKEDLNDKIMPEFDTNLDFEYPLNQILFGPPGTGKTYHTINYALAIIAGVENQDIIDIEENYTIEKAKQYFPDFDFDSDFEEGREFIRAIYQHYYELGQIVFTTFHQSMSYEDFIEGIKPLRPENKEDNLNYDVQKGIFGALAFKAQQTKTKKYNIDEDEGELTRALFESFYESFSEKLANTDTTSNCTLKTKTGKPFSLFKNSKGSIMVKPGEDGTFMNISCNELKRVFFDKTKPHYSSYEYILIDKILEGKNYQEEDINNNQKNFVLIIDEINRGNVSEIFGELITLIEEDKRLGREEALEVELPYSKEKFAVPSNLYILGTMNTADRSVEALDTALRRRFSFVEMPPKKELLKEKEIEGIKLDDLLECINKRIEKLLTKDHLIGHSYLMNIENIEGLKSAFRNKILPLLQEYFYGDFGKIGLVLGKGFIEKEDDVDFADFDYGSGGYESRDTFKISEIDDEFDIITALRFLMNQGSNNEE</sequence>
<dbReference type="EMBL" id="CACVAS010000127">
    <property type="protein sequence ID" value="CAA6824837.1"/>
    <property type="molecule type" value="Genomic_DNA"/>
</dbReference>
<dbReference type="InterPro" id="IPR027417">
    <property type="entry name" value="P-loop_NTPase"/>
</dbReference>
<dbReference type="InterPro" id="IPR052934">
    <property type="entry name" value="Methyl-DNA_Rec/Restrict_Enz"/>
</dbReference>
<protein>
    <submittedName>
        <fullName evidence="2">5-methylcytosine-specific restriction protein B</fullName>
    </submittedName>
</protein>
<proteinExistence type="predicted"/>
<dbReference type="GO" id="GO:0005524">
    <property type="term" value="F:ATP binding"/>
    <property type="evidence" value="ECO:0007669"/>
    <property type="project" value="InterPro"/>
</dbReference>
<dbReference type="InterPro" id="IPR011704">
    <property type="entry name" value="ATPase_dyneun-rel_AAA"/>
</dbReference>
<dbReference type="PANTHER" id="PTHR37291">
    <property type="entry name" value="5-METHYLCYTOSINE-SPECIFIC RESTRICTION ENZYME B"/>
    <property type="match status" value="1"/>
</dbReference>
<accession>A0A6S6U3G4</accession>
<gene>
    <name evidence="2" type="ORF">HELGO_WM22134</name>
</gene>